<evidence type="ECO:0000256" key="6">
    <source>
        <dbReference type="PIRSR" id="PIRSR617867-1"/>
    </source>
</evidence>
<dbReference type="Proteomes" id="UP001229955">
    <property type="component" value="Chromosome"/>
</dbReference>
<comment type="catalytic activity">
    <reaction evidence="5">
        <text>O-phospho-L-tyrosyl-[protein] + H2O = L-tyrosyl-[protein] + phosphate</text>
        <dbReference type="Rhea" id="RHEA:10684"/>
        <dbReference type="Rhea" id="RHEA-COMP:10136"/>
        <dbReference type="Rhea" id="RHEA-COMP:20101"/>
        <dbReference type="ChEBI" id="CHEBI:15377"/>
        <dbReference type="ChEBI" id="CHEBI:43474"/>
        <dbReference type="ChEBI" id="CHEBI:46858"/>
        <dbReference type="ChEBI" id="CHEBI:61978"/>
        <dbReference type="EC" id="3.1.3.48"/>
    </reaction>
</comment>
<accession>A0AA49K0E1</accession>
<dbReference type="Pfam" id="PF01451">
    <property type="entry name" value="LMWPc"/>
    <property type="match status" value="1"/>
</dbReference>
<dbReference type="AlphaFoldDB" id="A0AA49JUC7"/>
<evidence type="ECO:0000256" key="3">
    <source>
        <dbReference type="ARBA" id="ARBA00022801"/>
    </source>
</evidence>
<dbReference type="PANTHER" id="PTHR11717">
    <property type="entry name" value="LOW MOLECULAR WEIGHT PROTEIN TYROSINE PHOSPHATASE"/>
    <property type="match status" value="1"/>
</dbReference>
<dbReference type="PRINTS" id="PR00719">
    <property type="entry name" value="LMWPTPASE"/>
</dbReference>
<evidence type="ECO:0000313" key="9">
    <source>
        <dbReference type="EMBL" id="WKW15158.1"/>
    </source>
</evidence>
<dbReference type="EMBL" id="CP130612">
    <property type="protein sequence ID" value="WKW12250.1"/>
    <property type="molecule type" value="Genomic_DNA"/>
</dbReference>
<feature type="active site" description="Nucleophile" evidence="6">
    <location>
        <position position="7"/>
    </location>
</feature>
<dbReference type="SMART" id="SM00226">
    <property type="entry name" value="LMWPc"/>
    <property type="match status" value="1"/>
</dbReference>
<evidence type="ECO:0000259" key="7">
    <source>
        <dbReference type="SMART" id="SM00226"/>
    </source>
</evidence>
<dbReference type="Gene3D" id="3.40.50.2300">
    <property type="match status" value="1"/>
</dbReference>
<sequence length="156" mass="15948">MQLLFVCTGNTCRSPMAEAIARAAVTARGLTDLQVGSAGTSAWDGAPASDGALLVSLEHGLALEGHRARALSREIVAAADLVLTMGPHHAERAVALGGAGKTHLLAHFASHGGDATPIADPFGGDLDAYRATFAELDRAIGKILDRVAAERGSTGR</sequence>
<reference evidence="8" key="1">
    <citation type="submission" date="2023-07" db="EMBL/GenBank/DDBJ databases">
        <authorList>
            <person name="Haufschild T."/>
            <person name="Kallscheuer N."/>
            <person name="Hammer J."/>
            <person name="Kohn T."/>
            <person name="Kabuu M."/>
            <person name="Jogler M."/>
            <person name="Wohfarth N."/>
            <person name="Heuer A."/>
            <person name="Rohde M."/>
            <person name="van Teeseling M.C.F."/>
            <person name="Jogler C."/>
        </authorList>
    </citation>
    <scope>NUCLEOTIDE SEQUENCE</scope>
    <source>
        <strain evidence="8">Strain 138</strain>
        <strain evidence="9">Strain 318</strain>
    </source>
</reference>
<dbReference type="EC" id="3.1.3.48" evidence="2"/>
<proteinExistence type="inferred from homology"/>
<name>A0AA49JUC7_9BACT</name>
<organism evidence="8">
    <name type="scientific">Pseudogemmatithrix spongiicola</name>
    <dbReference type="NCBI Taxonomy" id="3062599"/>
    <lineage>
        <taxon>Bacteria</taxon>
        <taxon>Pseudomonadati</taxon>
        <taxon>Gemmatimonadota</taxon>
        <taxon>Gemmatimonadia</taxon>
        <taxon>Gemmatimonadales</taxon>
        <taxon>Gemmatimonadaceae</taxon>
        <taxon>Pseudogemmatithrix</taxon>
    </lineage>
</organism>
<keyword evidence="4" id="KW-0904">Protein phosphatase</keyword>
<evidence type="ECO:0000313" key="10">
    <source>
        <dbReference type="Proteomes" id="UP001229955"/>
    </source>
</evidence>
<dbReference type="GO" id="GO:0004725">
    <property type="term" value="F:protein tyrosine phosphatase activity"/>
    <property type="evidence" value="ECO:0007669"/>
    <property type="project" value="UniProtKB-EC"/>
</dbReference>
<comment type="similarity">
    <text evidence="1">Belongs to the low molecular weight phosphotyrosine protein phosphatase family.</text>
</comment>
<dbReference type="CDD" id="cd16344">
    <property type="entry name" value="LMWPAP"/>
    <property type="match status" value="1"/>
</dbReference>
<feature type="active site" description="Nucleophile" evidence="6">
    <location>
        <position position="13"/>
    </location>
</feature>
<dbReference type="InterPro" id="IPR017867">
    <property type="entry name" value="Tyr_phospatase_low_mol_wt"/>
</dbReference>
<accession>A0AA49JUC7</accession>
<dbReference type="SUPFAM" id="SSF52788">
    <property type="entry name" value="Phosphotyrosine protein phosphatases I"/>
    <property type="match status" value="1"/>
</dbReference>
<dbReference type="PANTHER" id="PTHR11717:SF31">
    <property type="entry name" value="LOW MOLECULAR WEIGHT PROTEIN-TYROSINE-PHOSPHATASE ETP-RELATED"/>
    <property type="match status" value="1"/>
</dbReference>
<dbReference type="InterPro" id="IPR023485">
    <property type="entry name" value="Ptyr_pPase"/>
</dbReference>
<dbReference type="KEGG" id="pspc:Strain318_001533"/>
<keyword evidence="10" id="KW-1185">Reference proteome</keyword>
<evidence type="ECO:0000256" key="1">
    <source>
        <dbReference type="ARBA" id="ARBA00011063"/>
    </source>
</evidence>
<evidence type="ECO:0000256" key="2">
    <source>
        <dbReference type="ARBA" id="ARBA00013064"/>
    </source>
</evidence>
<gene>
    <name evidence="8" type="ORF">Strain138_001533</name>
    <name evidence="9" type="ORF">Strain318_001533</name>
</gene>
<dbReference type="InterPro" id="IPR050438">
    <property type="entry name" value="LMW_PTPase"/>
</dbReference>
<dbReference type="RefSeq" id="WP_367885127.1">
    <property type="nucleotide sequence ID" value="NZ_CP130612.1"/>
</dbReference>
<evidence type="ECO:0000256" key="5">
    <source>
        <dbReference type="ARBA" id="ARBA00051722"/>
    </source>
</evidence>
<evidence type="ECO:0000313" key="8">
    <source>
        <dbReference type="EMBL" id="WKW12250.1"/>
    </source>
</evidence>
<dbReference type="EMBL" id="CP130613">
    <property type="protein sequence ID" value="WKW15158.1"/>
    <property type="molecule type" value="Genomic_DNA"/>
</dbReference>
<feature type="active site" description="Proton donor" evidence="6">
    <location>
        <position position="120"/>
    </location>
</feature>
<feature type="domain" description="Phosphotyrosine protein phosphatase I" evidence="7">
    <location>
        <begin position="1"/>
        <end position="146"/>
    </location>
</feature>
<dbReference type="InterPro" id="IPR036196">
    <property type="entry name" value="Ptyr_pPase_sf"/>
</dbReference>
<protein>
    <recommendedName>
        <fullName evidence="2">protein-tyrosine-phosphatase</fullName>
        <ecNumber evidence="2">3.1.3.48</ecNumber>
    </recommendedName>
</protein>
<evidence type="ECO:0000256" key="4">
    <source>
        <dbReference type="ARBA" id="ARBA00022912"/>
    </source>
</evidence>
<keyword evidence="3" id="KW-0378">Hydrolase</keyword>